<evidence type="ECO:0000313" key="1">
    <source>
        <dbReference type="EMBL" id="JAH95847.1"/>
    </source>
</evidence>
<protein>
    <submittedName>
        <fullName evidence="1">Uncharacterized protein</fullName>
    </submittedName>
</protein>
<reference evidence="1" key="1">
    <citation type="submission" date="2014-11" db="EMBL/GenBank/DDBJ databases">
        <authorList>
            <person name="Amaro Gonzalez C."/>
        </authorList>
    </citation>
    <scope>NUCLEOTIDE SEQUENCE</scope>
</reference>
<name>A0A0E9WZE4_ANGAN</name>
<organism evidence="1">
    <name type="scientific">Anguilla anguilla</name>
    <name type="common">European freshwater eel</name>
    <name type="synonym">Muraena anguilla</name>
    <dbReference type="NCBI Taxonomy" id="7936"/>
    <lineage>
        <taxon>Eukaryota</taxon>
        <taxon>Metazoa</taxon>
        <taxon>Chordata</taxon>
        <taxon>Craniata</taxon>
        <taxon>Vertebrata</taxon>
        <taxon>Euteleostomi</taxon>
        <taxon>Actinopterygii</taxon>
        <taxon>Neopterygii</taxon>
        <taxon>Teleostei</taxon>
        <taxon>Anguilliformes</taxon>
        <taxon>Anguillidae</taxon>
        <taxon>Anguilla</taxon>
    </lineage>
</organism>
<reference evidence="1" key="2">
    <citation type="journal article" date="2015" name="Fish Shellfish Immunol.">
        <title>Early steps in the European eel (Anguilla anguilla)-Vibrio vulnificus interaction in the gills: Role of the RtxA13 toxin.</title>
        <authorList>
            <person name="Callol A."/>
            <person name="Pajuelo D."/>
            <person name="Ebbesson L."/>
            <person name="Teles M."/>
            <person name="MacKenzie S."/>
            <person name="Amaro C."/>
        </authorList>
    </citation>
    <scope>NUCLEOTIDE SEQUENCE</scope>
</reference>
<accession>A0A0E9WZE4</accession>
<sequence length="49" mass="5819">MPNRELKKDIENGRGTQQGKGFIAELTYRKKNIRSRRRICCVSYRTNTM</sequence>
<dbReference type="AlphaFoldDB" id="A0A0E9WZE4"/>
<proteinExistence type="predicted"/>
<dbReference type="EMBL" id="GBXM01012730">
    <property type="protein sequence ID" value="JAH95847.1"/>
    <property type="molecule type" value="Transcribed_RNA"/>
</dbReference>